<evidence type="ECO:0008006" key="4">
    <source>
        <dbReference type="Google" id="ProtNLM"/>
    </source>
</evidence>
<dbReference type="Proteomes" id="UP001206483">
    <property type="component" value="Unassembled WGS sequence"/>
</dbReference>
<keyword evidence="3" id="KW-1185">Reference proteome</keyword>
<evidence type="ECO:0000256" key="1">
    <source>
        <dbReference type="SAM" id="MobiDB-lite"/>
    </source>
</evidence>
<proteinExistence type="predicted"/>
<reference evidence="2 3" key="1">
    <citation type="submission" date="2022-06" db="EMBL/GenBank/DDBJ databases">
        <title>Sequencing the genomes of 1000 actinobacteria strains.</title>
        <authorList>
            <person name="Klenk H.-P."/>
        </authorList>
    </citation>
    <scope>NUCLEOTIDE SEQUENCE [LARGE SCALE GENOMIC DNA]</scope>
    <source>
        <strain evidence="2 3">DSM 41656</strain>
    </source>
</reference>
<accession>A0ABT1JBK5</accession>
<feature type="region of interest" description="Disordered" evidence="1">
    <location>
        <begin position="92"/>
        <end position="150"/>
    </location>
</feature>
<name>A0ABT1JBK5_9ACTN</name>
<gene>
    <name evidence="2" type="ORF">FHR36_007662</name>
</gene>
<feature type="region of interest" description="Disordered" evidence="1">
    <location>
        <begin position="1"/>
        <end position="20"/>
    </location>
</feature>
<evidence type="ECO:0000313" key="2">
    <source>
        <dbReference type="EMBL" id="MCP2314461.1"/>
    </source>
</evidence>
<comment type="caution">
    <text evidence="2">The sequence shown here is derived from an EMBL/GenBank/DDBJ whole genome shotgun (WGS) entry which is preliminary data.</text>
</comment>
<evidence type="ECO:0000313" key="3">
    <source>
        <dbReference type="Proteomes" id="UP001206483"/>
    </source>
</evidence>
<protein>
    <recommendedName>
        <fullName evidence="4">Transposase</fullName>
    </recommendedName>
</protein>
<feature type="compositionally biased region" description="Basic residues" evidence="1">
    <location>
        <begin position="138"/>
        <end position="150"/>
    </location>
</feature>
<sequence length="150" mass="16751">MDRLGLWQPATGEHRKHARVEPKIRDQKASGMGLLPSREMTVNTAWPTATAIASDLRAWLQLLALDGEEAKATPKTPRHRILHVPALLVRGRRKRRLKVPTSTERRAPESPGPWNPGVARHDSRRAALTGPVHGQGSTRHHGHKINRPSR</sequence>
<dbReference type="RefSeq" id="WP_253804794.1">
    <property type="nucleotide sequence ID" value="NZ_BAAAUB010000012.1"/>
</dbReference>
<dbReference type="EMBL" id="JAMZDX010000009">
    <property type="protein sequence ID" value="MCP2314461.1"/>
    <property type="molecule type" value="Genomic_DNA"/>
</dbReference>
<organism evidence="2 3">
    <name type="scientific">Kitasatospora paracochleata</name>
    <dbReference type="NCBI Taxonomy" id="58354"/>
    <lineage>
        <taxon>Bacteria</taxon>
        <taxon>Bacillati</taxon>
        <taxon>Actinomycetota</taxon>
        <taxon>Actinomycetes</taxon>
        <taxon>Kitasatosporales</taxon>
        <taxon>Streptomycetaceae</taxon>
        <taxon>Kitasatospora</taxon>
    </lineage>
</organism>